<organism evidence="4 5">
    <name type="scientific">Tetrahymena thermophila (strain SB210)</name>
    <dbReference type="NCBI Taxonomy" id="312017"/>
    <lineage>
        <taxon>Eukaryota</taxon>
        <taxon>Sar</taxon>
        <taxon>Alveolata</taxon>
        <taxon>Ciliophora</taxon>
        <taxon>Intramacronucleata</taxon>
        <taxon>Oligohymenophorea</taxon>
        <taxon>Hymenostomatida</taxon>
        <taxon>Tetrahymenina</taxon>
        <taxon>Tetrahymenidae</taxon>
        <taxon>Tetrahymena</taxon>
    </lineage>
</organism>
<dbReference type="OrthoDB" id="10250354at2759"/>
<dbReference type="Pfam" id="PF00226">
    <property type="entry name" value="DnaJ"/>
    <property type="match status" value="1"/>
</dbReference>
<dbReference type="EMBL" id="GG662828">
    <property type="protein sequence ID" value="EAR88981.3"/>
    <property type="molecule type" value="Genomic_DNA"/>
</dbReference>
<dbReference type="PROSITE" id="PS50076">
    <property type="entry name" value="DNAJ_2"/>
    <property type="match status" value="1"/>
</dbReference>
<accession>Q22UI9</accession>
<dbReference type="InterPro" id="IPR001623">
    <property type="entry name" value="DnaJ_domain"/>
</dbReference>
<dbReference type="eggNOG" id="KOG0716">
    <property type="taxonomic scope" value="Eukaryota"/>
</dbReference>
<dbReference type="InParanoid" id="Q22UI9"/>
<dbReference type="GeneID" id="7840671"/>
<evidence type="ECO:0000313" key="5">
    <source>
        <dbReference type="Proteomes" id="UP000009168"/>
    </source>
</evidence>
<dbReference type="PANTHER" id="PTHR44145:SF3">
    <property type="entry name" value="DNAJ HOMOLOG SUBFAMILY A MEMBER 3, MITOCHONDRIAL"/>
    <property type="match status" value="1"/>
</dbReference>
<dbReference type="InterPro" id="IPR051938">
    <property type="entry name" value="Apopto_cytoskel_mod"/>
</dbReference>
<feature type="compositionally biased region" description="Acidic residues" evidence="2">
    <location>
        <begin position="159"/>
        <end position="168"/>
    </location>
</feature>
<feature type="domain" description="J" evidence="3">
    <location>
        <begin position="7"/>
        <end position="73"/>
    </location>
</feature>
<feature type="compositionally biased region" description="Polar residues" evidence="2">
    <location>
        <begin position="135"/>
        <end position="152"/>
    </location>
</feature>
<dbReference type="AlphaFoldDB" id="Q22UI9"/>
<dbReference type="KEGG" id="tet:TTHERM_00554360"/>
<dbReference type="Proteomes" id="UP000009168">
    <property type="component" value="Unassembled WGS sequence"/>
</dbReference>
<dbReference type="InterPro" id="IPR036869">
    <property type="entry name" value="J_dom_sf"/>
</dbReference>
<dbReference type="SUPFAM" id="SSF46565">
    <property type="entry name" value="Chaperone J-domain"/>
    <property type="match status" value="1"/>
</dbReference>
<gene>
    <name evidence="4" type="ORF">TTHERM_00554360</name>
</gene>
<keyword evidence="5" id="KW-1185">Reference proteome</keyword>
<feature type="compositionally biased region" description="Basic residues" evidence="2">
    <location>
        <begin position="120"/>
        <end position="131"/>
    </location>
</feature>
<dbReference type="PRINTS" id="PR00625">
    <property type="entry name" value="JDOMAIN"/>
</dbReference>
<feature type="region of interest" description="Disordered" evidence="2">
    <location>
        <begin position="120"/>
        <end position="243"/>
    </location>
</feature>
<proteinExistence type="predicted"/>
<evidence type="ECO:0000313" key="4">
    <source>
        <dbReference type="EMBL" id="EAR88981.3"/>
    </source>
</evidence>
<dbReference type="STRING" id="312017.Q22UI9"/>
<evidence type="ECO:0000256" key="2">
    <source>
        <dbReference type="SAM" id="MobiDB-lite"/>
    </source>
</evidence>
<dbReference type="SMART" id="SM00271">
    <property type="entry name" value="DnaJ"/>
    <property type="match status" value="1"/>
</dbReference>
<reference evidence="5" key="1">
    <citation type="journal article" date="2006" name="PLoS Biol.">
        <title>Macronuclear genome sequence of the ciliate Tetrahymena thermophila, a model eukaryote.</title>
        <authorList>
            <person name="Eisen J.A."/>
            <person name="Coyne R.S."/>
            <person name="Wu M."/>
            <person name="Wu D."/>
            <person name="Thiagarajan M."/>
            <person name="Wortman J.R."/>
            <person name="Badger J.H."/>
            <person name="Ren Q."/>
            <person name="Amedeo P."/>
            <person name="Jones K.M."/>
            <person name="Tallon L.J."/>
            <person name="Delcher A.L."/>
            <person name="Salzberg S.L."/>
            <person name="Silva J.C."/>
            <person name="Haas B.J."/>
            <person name="Majoros W.H."/>
            <person name="Farzad M."/>
            <person name="Carlton J.M."/>
            <person name="Smith R.K. Jr."/>
            <person name="Garg J."/>
            <person name="Pearlman R.E."/>
            <person name="Karrer K.M."/>
            <person name="Sun L."/>
            <person name="Manning G."/>
            <person name="Elde N.C."/>
            <person name="Turkewitz A.P."/>
            <person name="Asai D.J."/>
            <person name="Wilkes D.E."/>
            <person name="Wang Y."/>
            <person name="Cai H."/>
            <person name="Collins K."/>
            <person name="Stewart B.A."/>
            <person name="Lee S.R."/>
            <person name="Wilamowska K."/>
            <person name="Weinberg Z."/>
            <person name="Ruzzo W.L."/>
            <person name="Wloga D."/>
            <person name="Gaertig J."/>
            <person name="Frankel J."/>
            <person name="Tsao C.-C."/>
            <person name="Gorovsky M.A."/>
            <person name="Keeling P.J."/>
            <person name="Waller R.F."/>
            <person name="Patron N.J."/>
            <person name="Cherry J.M."/>
            <person name="Stover N.A."/>
            <person name="Krieger C.J."/>
            <person name="del Toro C."/>
            <person name="Ryder H.F."/>
            <person name="Williamson S.C."/>
            <person name="Barbeau R.A."/>
            <person name="Hamilton E.P."/>
            <person name="Orias E."/>
        </authorList>
    </citation>
    <scope>NUCLEOTIDE SEQUENCE [LARGE SCALE GENOMIC DNA]</scope>
    <source>
        <strain evidence="5">SB210</strain>
    </source>
</reference>
<dbReference type="CDD" id="cd06257">
    <property type="entry name" value="DnaJ"/>
    <property type="match status" value="1"/>
</dbReference>
<feature type="compositionally biased region" description="Basic and acidic residues" evidence="2">
    <location>
        <begin position="203"/>
        <end position="230"/>
    </location>
</feature>
<dbReference type="Gene3D" id="1.10.287.110">
    <property type="entry name" value="DnaJ domain"/>
    <property type="match status" value="1"/>
</dbReference>
<sequence length="337" mass="40107">MATKKQCFYEVLELNKDCTYEEIKAAYKKFALKYHPDKNRDKPEEAKLKFQEISEAYTVLSDPDKRATYDKYGTIDEDEIGFDYDQFMQEFEVNDFGHFMSAMMGDMFFTEFNNFTHRGRGQKKKYGKRRQNNQDPFSNFFTIKFNTGATTKQQKKPEDEEWETDSEDESNKKKNKDDEENEWTDEEDEDEDYSDEEDEDQQDDKKDEQKEGEQKEGEQKEKKEGEGQEKKPKKKVKPSSDEIKMSDFMQFGMMDPFSMMMGLEFGGQSNTEMMAMYEFTAQNIKMLKGDKIQCKLCDEDMVEEDACDHFENDHEEEFQEFKKDFMKKFGKKGKKNK</sequence>
<dbReference type="RefSeq" id="XP_001009226.3">
    <property type="nucleotide sequence ID" value="XM_001009226.3"/>
</dbReference>
<evidence type="ECO:0000259" key="3">
    <source>
        <dbReference type="PROSITE" id="PS50076"/>
    </source>
</evidence>
<name>Q22UI9_TETTS</name>
<evidence type="ECO:0000256" key="1">
    <source>
        <dbReference type="ARBA" id="ARBA00023186"/>
    </source>
</evidence>
<dbReference type="HOGENOM" id="CLU_825107_0_0_1"/>
<feature type="compositionally biased region" description="Acidic residues" evidence="2">
    <location>
        <begin position="178"/>
        <end position="202"/>
    </location>
</feature>
<keyword evidence="1" id="KW-0143">Chaperone</keyword>
<dbReference type="PANTHER" id="PTHR44145">
    <property type="entry name" value="DNAJ HOMOLOG SUBFAMILY A MEMBER 3, MITOCHONDRIAL"/>
    <property type="match status" value="1"/>
</dbReference>
<protein>
    <submittedName>
        <fullName evidence="4">Chaperone DnaJ</fullName>
    </submittedName>
</protein>